<gene>
    <name evidence="1" type="ORF">BCR38DRAFT_419190</name>
</gene>
<dbReference type="GeneID" id="63775503"/>
<organism evidence="1 2">
    <name type="scientific">Pseudomassariella vexata</name>
    <dbReference type="NCBI Taxonomy" id="1141098"/>
    <lineage>
        <taxon>Eukaryota</taxon>
        <taxon>Fungi</taxon>
        <taxon>Dikarya</taxon>
        <taxon>Ascomycota</taxon>
        <taxon>Pezizomycotina</taxon>
        <taxon>Sordariomycetes</taxon>
        <taxon>Xylariomycetidae</taxon>
        <taxon>Amphisphaeriales</taxon>
        <taxon>Pseudomassariaceae</taxon>
        <taxon>Pseudomassariella</taxon>
    </lineage>
</organism>
<protein>
    <submittedName>
        <fullName evidence="1">Uncharacterized protein</fullName>
    </submittedName>
</protein>
<evidence type="ECO:0000313" key="1">
    <source>
        <dbReference type="EMBL" id="ORY72190.1"/>
    </source>
</evidence>
<sequence>MWRYGIHSFLELLRMCLPASLEHMLTFISIAYSMLALLYETVPAFEDIWIECLGGLDRYRMVIEDDDIRDRDVWTSVPRSWYSKASANTPTKARHQIQLVLFLHVPAIGSL</sequence>
<dbReference type="Proteomes" id="UP000193689">
    <property type="component" value="Unassembled WGS sequence"/>
</dbReference>
<comment type="caution">
    <text evidence="1">The sequence shown here is derived from an EMBL/GenBank/DDBJ whole genome shotgun (WGS) entry which is preliminary data.</text>
</comment>
<dbReference type="InParanoid" id="A0A1Y2EKV9"/>
<accession>A0A1Y2EKV9</accession>
<dbReference type="SUPFAM" id="SSF48452">
    <property type="entry name" value="TPR-like"/>
    <property type="match status" value="1"/>
</dbReference>
<dbReference type="OrthoDB" id="2017974at2759"/>
<dbReference type="RefSeq" id="XP_040721782.1">
    <property type="nucleotide sequence ID" value="XM_040859291.1"/>
</dbReference>
<evidence type="ECO:0000313" key="2">
    <source>
        <dbReference type="Proteomes" id="UP000193689"/>
    </source>
</evidence>
<dbReference type="AlphaFoldDB" id="A0A1Y2EKV9"/>
<reference evidence="1 2" key="1">
    <citation type="submission" date="2016-07" db="EMBL/GenBank/DDBJ databases">
        <title>Pervasive Adenine N6-methylation of Active Genes in Fungi.</title>
        <authorList>
            <consortium name="DOE Joint Genome Institute"/>
            <person name="Mondo S.J."/>
            <person name="Dannebaum R.O."/>
            <person name="Kuo R.C."/>
            <person name="Labutti K."/>
            <person name="Haridas S."/>
            <person name="Kuo A."/>
            <person name="Salamov A."/>
            <person name="Ahrendt S.R."/>
            <person name="Lipzen A."/>
            <person name="Sullivan W."/>
            <person name="Andreopoulos W.B."/>
            <person name="Clum A."/>
            <person name="Lindquist E."/>
            <person name="Daum C."/>
            <person name="Ramamoorthy G.K."/>
            <person name="Gryganskyi A."/>
            <person name="Culley D."/>
            <person name="Magnuson J.K."/>
            <person name="James T.Y."/>
            <person name="O'Malley M.A."/>
            <person name="Stajich J.E."/>
            <person name="Spatafora J.W."/>
            <person name="Visel A."/>
            <person name="Grigoriev I.V."/>
        </authorList>
    </citation>
    <scope>NUCLEOTIDE SEQUENCE [LARGE SCALE GENOMIC DNA]</scope>
    <source>
        <strain evidence="1 2">CBS 129021</strain>
    </source>
</reference>
<dbReference type="EMBL" id="MCFJ01000001">
    <property type="protein sequence ID" value="ORY72190.1"/>
    <property type="molecule type" value="Genomic_DNA"/>
</dbReference>
<proteinExistence type="predicted"/>
<name>A0A1Y2EKV9_9PEZI</name>
<keyword evidence="2" id="KW-1185">Reference proteome</keyword>
<dbReference type="InterPro" id="IPR011990">
    <property type="entry name" value="TPR-like_helical_dom_sf"/>
</dbReference>
<dbReference type="STRING" id="1141098.A0A1Y2EKV9"/>